<evidence type="ECO:0000313" key="2">
    <source>
        <dbReference type="Proteomes" id="UP000530514"/>
    </source>
</evidence>
<dbReference type="AlphaFoldDB" id="A0A7W1XCL2"/>
<comment type="caution">
    <text evidence="1">The sequence shown here is derived from an EMBL/GenBank/DDBJ whole genome shotgun (WGS) entry which is preliminary data.</text>
</comment>
<accession>A0A7W1XCL2</accession>
<evidence type="ECO:0000313" key="1">
    <source>
        <dbReference type="EMBL" id="MBA4544189.1"/>
    </source>
</evidence>
<gene>
    <name evidence="1" type="ORF">H1164_15100</name>
</gene>
<protein>
    <submittedName>
        <fullName evidence="1">Uncharacterized protein</fullName>
    </submittedName>
</protein>
<reference evidence="1 2" key="1">
    <citation type="submission" date="2020-07" db="EMBL/GenBank/DDBJ databases">
        <authorList>
            <person name="Feng H."/>
        </authorList>
    </citation>
    <scope>NUCLEOTIDE SEQUENCE [LARGE SCALE GENOMIC DNA]</scope>
    <source>
        <strain evidence="2">s-11</strain>
    </source>
</reference>
<organism evidence="1 2">
    <name type="scientific">Thermoactinomyces daqus</name>
    <dbReference type="NCBI Taxonomy" id="1329516"/>
    <lineage>
        <taxon>Bacteria</taxon>
        <taxon>Bacillati</taxon>
        <taxon>Bacillota</taxon>
        <taxon>Bacilli</taxon>
        <taxon>Bacillales</taxon>
        <taxon>Thermoactinomycetaceae</taxon>
        <taxon>Thermoactinomyces</taxon>
    </lineage>
</organism>
<dbReference type="RefSeq" id="WP_160173878.1">
    <property type="nucleotide sequence ID" value="NZ_JACEIP010000031.1"/>
</dbReference>
<proteinExistence type="predicted"/>
<name>A0A7W1XCL2_9BACL</name>
<sequence length="45" mass="5080">MSPDILKSLVGFLSELGYNRKELSSMTEDELAVQAWQELAKLLKP</sequence>
<dbReference type="EMBL" id="JACEIP010000031">
    <property type="protein sequence ID" value="MBA4544189.1"/>
    <property type="molecule type" value="Genomic_DNA"/>
</dbReference>
<keyword evidence="2" id="KW-1185">Reference proteome</keyword>
<dbReference type="Proteomes" id="UP000530514">
    <property type="component" value="Unassembled WGS sequence"/>
</dbReference>